<dbReference type="CDD" id="cd06173">
    <property type="entry name" value="MFS_MefA_like"/>
    <property type="match status" value="1"/>
</dbReference>
<sequence>MYRKLIKNKNLMLYFLGGSISRLGDIITGMAFLFLSYDLTGSNLQTTGMVIIETIPYLLFGLIGGVIADWVQKKKLLVLIDLLRAPLVVSIVVLSYLDLLTYPYLLFVGFMIQFFGCFFNPAHRAVLPLITSLDERTVANSVQDTITRGITVLSPVVSIFFLKTVGVVQFFTFDACTYILSAMFLSCLRFQEVDTSEKKGIKEVFLSIKDFIVWVKGQVPLTQLFLLTFICVFFSTWSWQVGLLLRLEETTEHGKVIYSTLEGWFGFVVIVANLMIPWVWKKMTMTTYIIGSSVWGIGILGVGFAVNLPLFYSAVFIVGLGLPLSGLSRIYLLQRLIPQEKLGRGFSLNAVMLYLSNTVSLAFFGWLSTFISIQYIFIGSGLLMLVTSLLFFLVKVSTKSSGRGAI</sequence>
<keyword evidence="9" id="KW-1185">Reference proteome</keyword>
<protein>
    <submittedName>
        <fullName evidence="8">MFS transporter</fullName>
    </submittedName>
</protein>
<evidence type="ECO:0000256" key="3">
    <source>
        <dbReference type="ARBA" id="ARBA00022475"/>
    </source>
</evidence>
<evidence type="ECO:0000256" key="6">
    <source>
        <dbReference type="ARBA" id="ARBA00023136"/>
    </source>
</evidence>
<evidence type="ECO:0000256" key="5">
    <source>
        <dbReference type="ARBA" id="ARBA00022989"/>
    </source>
</evidence>
<feature type="transmembrane region" description="Helical" evidence="7">
    <location>
        <begin position="49"/>
        <end position="71"/>
    </location>
</feature>
<evidence type="ECO:0000256" key="7">
    <source>
        <dbReference type="SAM" id="Phobius"/>
    </source>
</evidence>
<dbReference type="EMBL" id="JBHSFW010000001">
    <property type="protein sequence ID" value="MFC4617898.1"/>
    <property type="molecule type" value="Genomic_DNA"/>
</dbReference>
<feature type="transmembrane region" description="Helical" evidence="7">
    <location>
        <begin position="102"/>
        <end position="119"/>
    </location>
</feature>
<dbReference type="SUPFAM" id="SSF103473">
    <property type="entry name" value="MFS general substrate transporter"/>
    <property type="match status" value="1"/>
</dbReference>
<dbReference type="InterPro" id="IPR010290">
    <property type="entry name" value="TM_effector"/>
</dbReference>
<feature type="transmembrane region" description="Helical" evidence="7">
    <location>
        <begin position="373"/>
        <end position="394"/>
    </location>
</feature>
<keyword evidence="4 7" id="KW-0812">Transmembrane</keyword>
<proteinExistence type="predicted"/>
<name>A0ABV9GLW2_9BACL</name>
<evidence type="ECO:0000313" key="8">
    <source>
        <dbReference type="EMBL" id="MFC4617898.1"/>
    </source>
</evidence>
<dbReference type="PRINTS" id="PR01988">
    <property type="entry name" value="EXPORTERBACE"/>
</dbReference>
<dbReference type="InterPro" id="IPR022324">
    <property type="entry name" value="Bacilysin_exporter_BacE_put"/>
</dbReference>
<gene>
    <name evidence="8" type="ORF">ACFO4N_04040</name>
</gene>
<dbReference type="Pfam" id="PF05977">
    <property type="entry name" value="MFS_3"/>
    <property type="match status" value="1"/>
</dbReference>
<evidence type="ECO:0000313" key="9">
    <source>
        <dbReference type="Proteomes" id="UP001596022"/>
    </source>
</evidence>
<feature type="transmembrane region" description="Helical" evidence="7">
    <location>
        <begin position="345"/>
        <end position="367"/>
    </location>
</feature>
<feature type="transmembrane region" description="Helical" evidence="7">
    <location>
        <begin position="256"/>
        <end position="276"/>
    </location>
</feature>
<keyword evidence="5 7" id="KW-1133">Transmembrane helix</keyword>
<feature type="transmembrane region" description="Helical" evidence="7">
    <location>
        <begin position="168"/>
        <end position="190"/>
    </location>
</feature>
<accession>A0ABV9GLW2</accession>
<keyword evidence="3" id="KW-1003">Cell membrane</keyword>
<dbReference type="InterPro" id="IPR036259">
    <property type="entry name" value="MFS_trans_sf"/>
</dbReference>
<comment type="subcellular location">
    <subcellularLocation>
        <location evidence="1">Cell membrane</location>
        <topology evidence="1">Multi-pass membrane protein</topology>
    </subcellularLocation>
</comment>
<feature type="transmembrane region" description="Helical" evidence="7">
    <location>
        <begin position="211"/>
        <end position="236"/>
    </location>
</feature>
<comment type="caution">
    <text evidence="8">The sequence shown here is derived from an EMBL/GenBank/DDBJ whole genome shotgun (WGS) entry which is preliminary data.</text>
</comment>
<feature type="transmembrane region" description="Helical" evidence="7">
    <location>
        <begin position="312"/>
        <end position="333"/>
    </location>
</feature>
<keyword evidence="2" id="KW-0813">Transport</keyword>
<feature type="transmembrane region" description="Helical" evidence="7">
    <location>
        <begin position="12"/>
        <end position="37"/>
    </location>
</feature>
<keyword evidence="6 7" id="KW-0472">Membrane</keyword>
<reference evidence="9" key="1">
    <citation type="journal article" date="2019" name="Int. J. Syst. Evol. Microbiol.">
        <title>The Global Catalogue of Microorganisms (GCM) 10K type strain sequencing project: providing services to taxonomists for standard genome sequencing and annotation.</title>
        <authorList>
            <consortium name="The Broad Institute Genomics Platform"/>
            <consortium name="The Broad Institute Genome Sequencing Center for Infectious Disease"/>
            <person name="Wu L."/>
            <person name="Ma J."/>
        </authorList>
    </citation>
    <scope>NUCLEOTIDE SEQUENCE [LARGE SCALE GENOMIC DNA]</scope>
    <source>
        <strain evidence="9">CGMCC 1.16306</strain>
    </source>
</reference>
<dbReference type="Gene3D" id="1.20.1250.20">
    <property type="entry name" value="MFS general substrate transporter like domains"/>
    <property type="match status" value="1"/>
</dbReference>
<dbReference type="PANTHER" id="PTHR43266">
    <property type="entry name" value="MACROLIDE-EFFLUX PROTEIN"/>
    <property type="match status" value="1"/>
</dbReference>
<evidence type="ECO:0000256" key="2">
    <source>
        <dbReference type="ARBA" id="ARBA00022448"/>
    </source>
</evidence>
<dbReference type="Proteomes" id="UP001596022">
    <property type="component" value="Unassembled WGS sequence"/>
</dbReference>
<dbReference type="PANTHER" id="PTHR43266:SF2">
    <property type="entry name" value="MAJOR FACILITATOR SUPERFAMILY (MFS) PROFILE DOMAIN-CONTAINING PROTEIN"/>
    <property type="match status" value="1"/>
</dbReference>
<evidence type="ECO:0000256" key="4">
    <source>
        <dbReference type="ARBA" id="ARBA00022692"/>
    </source>
</evidence>
<organism evidence="8 9">
    <name type="scientific">Camelliibacillus cellulosilyticus</name>
    <dbReference type="NCBI Taxonomy" id="2174486"/>
    <lineage>
        <taxon>Bacteria</taxon>
        <taxon>Bacillati</taxon>
        <taxon>Bacillota</taxon>
        <taxon>Bacilli</taxon>
        <taxon>Bacillales</taxon>
        <taxon>Sporolactobacillaceae</taxon>
        <taxon>Camelliibacillus</taxon>
    </lineage>
</organism>
<dbReference type="RefSeq" id="WP_376844914.1">
    <property type="nucleotide sequence ID" value="NZ_JBHSFW010000001.1"/>
</dbReference>
<evidence type="ECO:0000256" key="1">
    <source>
        <dbReference type="ARBA" id="ARBA00004651"/>
    </source>
</evidence>
<feature type="transmembrane region" description="Helical" evidence="7">
    <location>
        <begin position="288"/>
        <end position="306"/>
    </location>
</feature>